<keyword evidence="1" id="KW-1133">Transmembrane helix</keyword>
<feature type="transmembrane region" description="Helical" evidence="1">
    <location>
        <begin position="68"/>
        <end position="91"/>
    </location>
</feature>
<organism evidence="2 3">
    <name type="scientific">Clostridium perfringens D str. JGS1721</name>
    <dbReference type="NCBI Taxonomy" id="488537"/>
    <lineage>
        <taxon>Bacteria</taxon>
        <taxon>Bacillati</taxon>
        <taxon>Bacillota</taxon>
        <taxon>Clostridia</taxon>
        <taxon>Eubacteriales</taxon>
        <taxon>Clostridiaceae</taxon>
        <taxon>Clostridium</taxon>
    </lineage>
</organism>
<evidence type="ECO:0000313" key="2">
    <source>
        <dbReference type="EMBL" id="EDT70933.1"/>
    </source>
</evidence>
<protein>
    <submittedName>
        <fullName evidence="2">Uncharacterized protein</fullName>
    </submittedName>
</protein>
<evidence type="ECO:0000256" key="1">
    <source>
        <dbReference type="SAM" id="Phobius"/>
    </source>
</evidence>
<proteinExistence type="predicted"/>
<feature type="transmembrane region" description="Helical" evidence="1">
    <location>
        <begin position="107"/>
        <end position="130"/>
    </location>
</feature>
<dbReference type="Proteomes" id="UP000003188">
    <property type="component" value="Unassembled WGS sequence"/>
</dbReference>
<accession>B1V5H0</accession>
<feature type="transmembrane region" description="Helical" evidence="1">
    <location>
        <begin position="42"/>
        <end position="62"/>
    </location>
</feature>
<reference evidence="2 3" key="1">
    <citation type="submission" date="2008-03" db="EMBL/GenBank/DDBJ databases">
        <authorList>
            <person name="Paulsen I."/>
            <person name="Sebastian Y."/>
        </authorList>
    </citation>
    <scope>NUCLEOTIDE SEQUENCE [LARGE SCALE GENOMIC DNA]</scope>
    <source>
        <strain evidence="3">D str. JGS1721</strain>
    </source>
</reference>
<dbReference type="EMBL" id="ABOO01000033">
    <property type="protein sequence ID" value="EDT70933.1"/>
    <property type="molecule type" value="Genomic_DNA"/>
</dbReference>
<keyword evidence="1" id="KW-0812">Transmembrane</keyword>
<keyword evidence="1" id="KW-0472">Membrane</keyword>
<name>B1V5H0_CLOPF</name>
<gene>
    <name evidence="2" type="ORF">CJD_1125</name>
</gene>
<evidence type="ECO:0000313" key="3">
    <source>
        <dbReference type="Proteomes" id="UP000003188"/>
    </source>
</evidence>
<feature type="transmembrane region" description="Helical" evidence="1">
    <location>
        <begin position="142"/>
        <end position="159"/>
    </location>
</feature>
<comment type="caution">
    <text evidence="2">The sequence shown here is derived from an EMBL/GenBank/DDBJ whole genome shotgun (WGS) entry which is preliminary data.</text>
</comment>
<sequence length="173" mass="20019">MVISLFIFVISNKVKIKINDIIKKHLSTLKDFGAYKKSFNDIAIFFIMPIFIAIPLTININLDDTKLGILVTVFTLFTGLLFNILAILLAFDGKKNDKLDKKFMKEILYNVSFAIILSILVLIICILRFIEIQCYFKLIIDLTLYYLVIAFIITLIMILKRLFILLENKINES</sequence>
<dbReference type="AlphaFoldDB" id="B1V5H0"/>